<accession>A0AAE1AMP2</accession>
<dbReference type="InterPro" id="IPR039036">
    <property type="entry name" value="Granulin_fam"/>
</dbReference>
<keyword evidence="3" id="KW-0964">Secreted</keyword>
<keyword evidence="8" id="KW-1185">Reference proteome</keyword>
<dbReference type="Pfam" id="PF00396">
    <property type="entry name" value="Granulin"/>
    <property type="match status" value="12"/>
</dbReference>
<comment type="similarity">
    <text evidence="2">Belongs to the granulin family.</text>
</comment>
<feature type="domain" description="Granulins" evidence="6">
    <location>
        <begin position="522"/>
        <end position="535"/>
    </location>
</feature>
<feature type="domain" description="Granulins" evidence="6">
    <location>
        <begin position="72"/>
        <end position="85"/>
    </location>
</feature>
<keyword evidence="4" id="KW-1015">Disulfide bond</keyword>
<reference evidence="7" key="1">
    <citation type="journal article" date="2023" name="G3 (Bethesda)">
        <title>A reference genome for the long-term kleptoplast-retaining sea slug Elysia crispata morphotype clarki.</title>
        <authorList>
            <person name="Eastman K.E."/>
            <person name="Pendleton A.L."/>
            <person name="Shaikh M.A."/>
            <person name="Suttiyut T."/>
            <person name="Ogas R."/>
            <person name="Tomko P."/>
            <person name="Gavelis G."/>
            <person name="Widhalm J.R."/>
            <person name="Wisecaver J.H."/>
        </authorList>
    </citation>
    <scope>NUCLEOTIDE SEQUENCE</scope>
    <source>
        <strain evidence="7">ECLA1</strain>
    </source>
</reference>
<dbReference type="AlphaFoldDB" id="A0AAE1AMP2"/>
<gene>
    <name evidence="7" type="ORF">RRG08_060553</name>
</gene>
<dbReference type="InterPro" id="IPR000118">
    <property type="entry name" value="Granulin"/>
</dbReference>
<evidence type="ECO:0000259" key="6">
    <source>
        <dbReference type="PROSITE" id="PS00799"/>
    </source>
</evidence>
<proteinExistence type="inferred from homology"/>
<organism evidence="7 8">
    <name type="scientific">Elysia crispata</name>
    <name type="common">lettuce slug</name>
    <dbReference type="NCBI Taxonomy" id="231223"/>
    <lineage>
        <taxon>Eukaryota</taxon>
        <taxon>Metazoa</taxon>
        <taxon>Spiralia</taxon>
        <taxon>Lophotrochozoa</taxon>
        <taxon>Mollusca</taxon>
        <taxon>Gastropoda</taxon>
        <taxon>Heterobranchia</taxon>
        <taxon>Euthyneura</taxon>
        <taxon>Panpulmonata</taxon>
        <taxon>Sacoglossa</taxon>
        <taxon>Placobranchoidea</taxon>
        <taxon>Plakobranchidae</taxon>
        <taxon>Elysia</taxon>
    </lineage>
</organism>
<feature type="domain" description="Granulins" evidence="6">
    <location>
        <begin position="822"/>
        <end position="835"/>
    </location>
</feature>
<feature type="domain" description="Granulins" evidence="6">
    <location>
        <begin position="597"/>
        <end position="610"/>
    </location>
</feature>
<dbReference type="EMBL" id="JAWDGP010001539">
    <property type="protein sequence ID" value="KAK3790503.1"/>
    <property type="molecule type" value="Genomic_DNA"/>
</dbReference>
<evidence type="ECO:0000313" key="7">
    <source>
        <dbReference type="EMBL" id="KAK3790503.1"/>
    </source>
</evidence>
<sequence>MKVSIGLAFLALVAISQAMTVMRMNVHEDFKQAPEVNDVTCPDKSTCPTGQTCCQNQEGGYSCCPLPSAVCCSDKLHCCPNGYTCDVAAGRCLKGDEFLALFTKQPSKPQVNDVTCPDESTCPTGQTCCQNQQGGYSCCPLPSAVCCSDKLHCCPNGYTCDVAAGRCLKGDEFLALFTKQPSKPQVNVVTCPDQSTCPTGQTCCQNQQGGYSCCPLPSAVCCSDKLHCCPNGYTCDVAAGRCLKGDEFLALFTKQPSKPQVNDVTCPDESTCPTGQTCCQNQQGGYSCCPLPSAVCCSDKLHCCPNGYTCDVAAGRCLKGDEFLALFTKQPSKPQVNDVTCPDQSTCPTGQTCCQNQQGGYSCCPLPSAVCCSDKLHCCPNGYTCDVAAGRCLKGDEFLALFTKQPSKPQVNVVTCPDQSTCPTGQTCCQNQQGGYSCCPLPSAVCCSDKLHCCPNGYTCDVAAGRCLKGDEFLALFTKQPSKPQVNDVTCPDESTCPTGQTCCQNQQGGYSCCPLPSAVCCSDKLHCCPNGYTCDVAAGRCLKGDEFLALFTKQPSKPQVNDVTCPDESTCPTGQTCCQNQQGGYSCCPLPSAVCCSDKLHCCPNGYTCDVAAGRCLKGDEFLALFTKQPSKPQVNVVTCPDQSTCPTGQTCCQNQQGGYSCCPLPSAVCCSDKLHCCPNGYTCDVAAGRCLKGDEFLALFTKQPSKPQVNDVTCPDESTCPTGQTCCQNQEGGYSCCPLPSAVCCSDKLHCCPNGYTCDVAAGRCLKGDEFLALFTKQPSKPQVNDVTCPDESTCPTGQTCCQNQEGGYSCCPLPSAVCCSDKLHCCPNGYTCDVAAGLCQKGDDFTALFTKNPAKPAPAENDVICPDQTRCQDGQTCCEILGGGYGCCPLPNAVCCADKTHCCPNGYTSGSQNCQRNLLQKCRALSFFLILWHTF</sequence>
<dbReference type="SMART" id="SM00277">
    <property type="entry name" value="GRAN"/>
    <property type="match status" value="12"/>
</dbReference>
<evidence type="ECO:0000313" key="8">
    <source>
        <dbReference type="Proteomes" id="UP001283361"/>
    </source>
</evidence>
<feature type="domain" description="Granulins" evidence="6">
    <location>
        <begin position="372"/>
        <end position="385"/>
    </location>
</feature>
<feature type="signal peptide" evidence="5">
    <location>
        <begin position="1"/>
        <end position="18"/>
    </location>
</feature>
<evidence type="ECO:0000256" key="3">
    <source>
        <dbReference type="ARBA" id="ARBA00022525"/>
    </source>
</evidence>
<dbReference type="InterPro" id="IPR037277">
    <property type="entry name" value="Granulin_sf"/>
</dbReference>
<dbReference type="PROSITE" id="PS00799">
    <property type="entry name" value="GRANULINS"/>
    <property type="match status" value="11"/>
</dbReference>
<dbReference type="PANTHER" id="PTHR12274">
    <property type="entry name" value="GRANULIN"/>
    <property type="match status" value="1"/>
</dbReference>
<evidence type="ECO:0000256" key="4">
    <source>
        <dbReference type="ARBA" id="ARBA00023157"/>
    </source>
</evidence>
<feature type="domain" description="Granulins" evidence="6">
    <location>
        <begin position="147"/>
        <end position="160"/>
    </location>
</feature>
<feature type="chain" id="PRO_5042240437" description="Granulins domain-containing protein" evidence="5">
    <location>
        <begin position="19"/>
        <end position="938"/>
    </location>
</feature>
<evidence type="ECO:0000256" key="1">
    <source>
        <dbReference type="ARBA" id="ARBA00004613"/>
    </source>
</evidence>
<feature type="domain" description="Granulins" evidence="6">
    <location>
        <begin position="447"/>
        <end position="460"/>
    </location>
</feature>
<feature type="domain" description="Granulins" evidence="6">
    <location>
        <begin position="672"/>
        <end position="685"/>
    </location>
</feature>
<feature type="domain" description="Granulins" evidence="6">
    <location>
        <begin position="222"/>
        <end position="235"/>
    </location>
</feature>
<name>A0AAE1AMP2_9GAST</name>
<dbReference type="Proteomes" id="UP001283361">
    <property type="component" value="Unassembled WGS sequence"/>
</dbReference>
<dbReference type="Gene3D" id="2.10.25.160">
    <property type="entry name" value="Granulin"/>
    <property type="match status" value="12"/>
</dbReference>
<evidence type="ECO:0000256" key="5">
    <source>
        <dbReference type="SAM" id="SignalP"/>
    </source>
</evidence>
<keyword evidence="5" id="KW-0732">Signal</keyword>
<feature type="domain" description="Granulins" evidence="6">
    <location>
        <begin position="747"/>
        <end position="760"/>
    </location>
</feature>
<dbReference type="SUPFAM" id="SSF57277">
    <property type="entry name" value="Granulin repeat"/>
    <property type="match status" value="12"/>
</dbReference>
<comment type="caution">
    <text evidence="7">The sequence shown here is derived from an EMBL/GenBank/DDBJ whole genome shotgun (WGS) entry which is preliminary data.</text>
</comment>
<dbReference type="GO" id="GO:0005576">
    <property type="term" value="C:extracellular region"/>
    <property type="evidence" value="ECO:0007669"/>
    <property type="project" value="UniProtKB-SubCell"/>
</dbReference>
<evidence type="ECO:0000256" key="2">
    <source>
        <dbReference type="ARBA" id="ARBA00010093"/>
    </source>
</evidence>
<dbReference type="PANTHER" id="PTHR12274:SF3">
    <property type="entry name" value="PROGRANULIN"/>
    <property type="match status" value="1"/>
</dbReference>
<protein>
    <recommendedName>
        <fullName evidence="6">Granulins domain-containing protein</fullName>
    </recommendedName>
</protein>
<feature type="domain" description="Granulins" evidence="6">
    <location>
        <begin position="297"/>
        <end position="310"/>
    </location>
</feature>
<comment type="subcellular location">
    <subcellularLocation>
        <location evidence="1">Secreted</location>
    </subcellularLocation>
</comment>